<evidence type="ECO:0000259" key="6">
    <source>
        <dbReference type="Pfam" id="PF07992"/>
    </source>
</evidence>
<dbReference type="GO" id="GO:0019646">
    <property type="term" value="P:aerobic electron transport chain"/>
    <property type="evidence" value="ECO:0007669"/>
    <property type="project" value="TreeGrafter"/>
</dbReference>
<name>A0A934HQM2_9CLOT</name>
<comment type="cofactor">
    <cofactor evidence="1">
        <name>FAD</name>
        <dbReference type="ChEBI" id="CHEBI:57692"/>
    </cofactor>
</comment>
<dbReference type="GO" id="GO:0003955">
    <property type="term" value="F:NAD(P)H dehydrogenase (quinone) activity"/>
    <property type="evidence" value="ECO:0007669"/>
    <property type="project" value="TreeGrafter"/>
</dbReference>
<evidence type="ECO:0000256" key="4">
    <source>
        <dbReference type="ARBA" id="ARBA00022827"/>
    </source>
</evidence>
<dbReference type="PRINTS" id="PR00368">
    <property type="entry name" value="FADPNR"/>
</dbReference>
<evidence type="ECO:0000256" key="3">
    <source>
        <dbReference type="ARBA" id="ARBA00022630"/>
    </source>
</evidence>
<reference evidence="7" key="1">
    <citation type="submission" date="2020-12" db="EMBL/GenBank/DDBJ databases">
        <title>Clostridium thailandense sp. nov., a novel acetogenic bacterium isolated from peat land soil in Thailand.</title>
        <authorList>
            <person name="Chaikitkaew S."/>
            <person name="Birkeland N.K."/>
        </authorList>
    </citation>
    <scope>NUCLEOTIDE SEQUENCE</scope>
    <source>
        <strain evidence="7">DSM 17425</strain>
    </source>
</reference>
<evidence type="ECO:0000313" key="8">
    <source>
        <dbReference type="Proteomes" id="UP000622687"/>
    </source>
</evidence>
<evidence type="ECO:0000313" key="7">
    <source>
        <dbReference type="EMBL" id="MBI6871473.1"/>
    </source>
</evidence>
<protein>
    <submittedName>
        <fullName evidence="7">FAD-dependent oxidoreductase</fullName>
    </submittedName>
</protein>
<dbReference type="PRINTS" id="PR00411">
    <property type="entry name" value="PNDRDTASEI"/>
</dbReference>
<accession>A0A934HQM2</accession>
<dbReference type="SUPFAM" id="SSF51905">
    <property type="entry name" value="FAD/NAD(P)-binding domain"/>
    <property type="match status" value="2"/>
</dbReference>
<dbReference type="InterPro" id="IPR036188">
    <property type="entry name" value="FAD/NAD-bd_sf"/>
</dbReference>
<evidence type="ECO:0000256" key="1">
    <source>
        <dbReference type="ARBA" id="ARBA00001974"/>
    </source>
</evidence>
<dbReference type="InterPro" id="IPR051169">
    <property type="entry name" value="NADH-Q_oxidoreductase"/>
</dbReference>
<dbReference type="PANTHER" id="PTHR42913">
    <property type="entry name" value="APOPTOSIS-INDUCING FACTOR 1"/>
    <property type="match status" value="1"/>
</dbReference>
<keyword evidence="5" id="KW-0560">Oxidoreductase</keyword>
<feature type="domain" description="FAD/NAD(P)-binding" evidence="6">
    <location>
        <begin position="1"/>
        <end position="293"/>
    </location>
</feature>
<proteinExistence type="inferred from homology"/>
<dbReference type="AlphaFoldDB" id="A0A934HQM2"/>
<comment type="caution">
    <text evidence="7">The sequence shown here is derived from an EMBL/GenBank/DDBJ whole genome shotgun (WGS) entry which is preliminary data.</text>
</comment>
<dbReference type="Pfam" id="PF07992">
    <property type="entry name" value="Pyr_redox_2"/>
    <property type="match status" value="1"/>
</dbReference>
<dbReference type="Proteomes" id="UP000622687">
    <property type="component" value="Unassembled WGS sequence"/>
</dbReference>
<dbReference type="Gene3D" id="3.50.50.100">
    <property type="match status" value="1"/>
</dbReference>
<sequence>MKIFIVGGGFAGINAAKNLSKKLSTSHEIYLIDKKEYTTMLPNLPEVASGRLESSDVRENIINLLPQSVKFIKEEILEINFDKKTINTNENEYKYDYLILATGSTTNLFGFNQSLDKVNVLDSLEAAENIKMKFSEYLDTAPEATLVVSGAGFTGMELACNLYDLSKRKEKKLNVIFVERANRILPMISEKLCSHVIDKLNELKFKIYTDNQIMTFDGKDITLKNNEVIKDVFFCWCSGVKSALKPSGEYKMLPDGRIIVDEFLSIPEYPEVYAVGDAAAIKDKNNNFLRRAVTFAQMSGRHGAKNIVSVINKKRRISFKPMDLGWIIPIYISSIGAVLGKDIKGRKGIFMHYVLCGIKNYNFRNFWSELKAAFKYPFVKP</sequence>
<dbReference type="PANTHER" id="PTHR42913:SF3">
    <property type="entry name" value="64 KDA MITOCHONDRIAL NADH DEHYDROGENASE (EUROFUNG)"/>
    <property type="match status" value="1"/>
</dbReference>
<keyword evidence="8" id="KW-1185">Reference proteome</keyword>
<keyword evidence="4" id="KW-0274">FAD</keyword>
<evidence type="ECO:0000256" key="2">
    <source>
        <dbReference type="ARBA" id="ARBA00005272"/>
    </source>
</evidence>
<evidence type="ECO:0000256" key="5">
    <source>
        <dbReference type="ARBA" id="ARBA00023002"/>
    </source>
</evidence>
<organism evidence="7 8">
    <name type="scientific">Clostridium aciditolerans</name>
    <dbReference type="NCBI Taxonomy" id="339861"/>
    <lineage>
        <taxon>Bacteria</taxon>
        <taxon>Bacillati</taxon>
        <taxon>Bacillota</taxon>
        <taxon>Clostridia</taxon>
        <taxon>Eubacteriales</taxon>
        <taxon>Clostridiaceae</taxon>
        <taxon>Clostridium</taxon>
    </lineage>
</organism>
<comment type="similarity">
    <text evidence="2">Belongs to the NADH dehydrogenase family.</text>
</comment>
<gene>
    <name evidence="7" type="ORF">I6U51_01980</name>
</gene>
<dbReference type="EMBL" id="JAEEGB010000003">
    <property type="protein sequence ID" value="MBI6871473.1"/>
    <property type="molecule type" value="Genomic_DNA"/>
</dbReference>
<dbReference type="InterPro" id="IPR023753">
    <property type="entry name" value="FAD/NAD-binding_dom"/>
</dbReference>
<keyword evidence="3" id="KW-0285">Flavoprotein</keyword>
<dbReference type="RefSeq" id="WP_211140921.1">
    <property type="nucleotide sequence ID" value="NZ_JAEEGB010000003.1"/>
</dbReference>